<dbReference type="InterPro" id="IPR003961">
    <property type="entry name" value="FN3_dom"/>
</dbReference>
<keyword evidence="1" id="KW-0378">Hydrolase</keyword>
<organism evidence="6 7">
    <name type="scientific">Nocardioides islandensis</name>
    <dbReference type="NCBI Taxonomy" id="433663"/>
    <lineage>
        <taxon>Bacteria</taxon>
        <taxon>Bacillati</taxon>
        <taxon>Actinomycetota</taxon>
        <taxon>Actinomycetes</taxon>
        <taxon>Propionibacteriales</taxon>
        <taxon>Nocardioidaceae</taxon>
        <taxon>Nocardioides</taxon>
    </lineage>
</organism>
<evidence type="ECO:0000259" key="5">
    <source>
        <dbReference type="PROSITE" id="PS50853"/>
    </source>
</evidence>
<dbReference type="InterPro" id="IPR036116">
    <property type="entry name" value="FN3_sf"/>
</dbReference>
<keyword evidence="1" id="KW-0326">Glycosidase</keyword>
<feature type="chain" id="PRO_5036720442" evidence="4">
    <location>
        <begin position="35"/>
        <end position="1497"/>
    </location>
</feature>
<dbReference type="InterPro" id="IPR013783">
    <property type="entry name" value="Ig-like_fold"/>
</dbReference>
<dbReference type="GO" id="GO:0000272">
    <property type="term" value="P:polysaccharide catabolic process"/>
    <property type="evidence" value="ECO:0007669"/>
    <property type="project" value="UniProtKB-KW"/>
</dbReference>
<evidence type="ECO:0000256" key="4">
    <source>
        <dbReference type="SAM" id="SignalP"/>
    </source>
</evidence>
<reference evidence="6" key="1">
    <citation type="submission" date="2020-11" db="EMBL/GenBank/DDBJ databases">
        <title>Nocardioides sp. nov., isolated from Soil of Cynanchum wilfordii Hemsley rhizosphere.</title>
        <authorList>
            <person name="Lee J.-S."/>
            <person name="Suh M.K."/>
            <person name="Kim J.-S."/>
        </authorList>
    </citation>
    <scope>NUCLEOTIDE SEQUENCE</scope>
    <source>
        <strain evidence="6">KCTC 19275</strain>
    </source>
</reference>
<dbReference type="RefSeq" id="WP_194707809.1">
    <property type="nucleotide sequence ID" value="NZ_JADKPN010000010.1"/>
</dbReference>
<protein>
    <submittedName>
        <fullName evidence="6">Ig-like domain repeat protein</fullName>
    </submittedName>
</protein>
<evidence type="ECO:0000256" key="3">
    <source>
        <dbReference type="SAM" id="MobiDB-lite"/>
    </source>
</evidence>
<sequence>MSTRLYDRPRRVTASVLATTGLSLGLLVSAPAFAAAPAAPVGLGTSQPNSSTPILAWDLVEGANRYEVQVDDDPAFASPEVNTTTTTNRRFVPLIALPPGQVYWHVRAVNASSEKSDWSADQFTVAAVAKPVPLSPVDGTVLSQPSNPPLLSWSGSQGAISYTVEVDGDADFIGASSYTTKTTSLVVPDPLGAGDYFWRVTATKAAGIISEPSDAASFVIAALPAPVLVSPNDSVNVPIEDVVLDWQPVPGAKTYDVQVALDEGFNNKVLDVGGIQGTRYSPPITLDNDQYWWRVRAVDLANQPTVWRASNFGFQRNWLDKPQPVFPLGSVVTPSTQTTTTPYFEWTPVQHASHYQLETASDQNFSSGVCARDVVGTTYAPRAFGSECPFPAVGATMYWRVRAIDAPKGVQGIYSDGQAFTWTGWAPVGTQTTDYPTVGGLKISVTGSGLDDGSYCDADLCDGAPATPVLSWDPQPGMTHYQVFISLDVNFTNLQTSVLSTRNTRLAFRGNDPRATLPESQAGSAYYWYVRPCNTLGCGPSPVSQDPPLPGAKAFRKASPQVTGLTSSDPSASDITFRWDDYFDTNQATTWVGKKSTQSAKTYQVQVDDEPSFSDPLVDERVVDQATYTAFDTLYPEGTLYWRVEAQDYEDFGLAWSSVKTFTKSTPPVQPTGPADGSSVAGTTPFTWDAQAFASSYTLEVYKNNDAAFSPANRLFSTTVKTAAYAWNQPVPASATPYIWRVRKTDASGNLGPWSAPYRFTSLGSAPTLTAPANDELVPPNAALLQWTEVDRATKYDVEVRATGSASNWGSATTTATAWAPLQTVPDGTWLWRVTAKDAGGNPLGTSAWLGFRVSGTPTANPATLIEGSGAVDSTITSVAPTWDYSGVTNSYQWLRNGSAIAGATGTSYVVTTTDIGKSITLKVTGHLVGYKDGTSTSNGITGVTAPAPTASTPPSISGTGLVGSTLQATAPTWNQTGVTTTYAWLRDGVAISGQTGLTYTVTATDLGKVLTWRVTGKKTGYADAVLTSNGITAVNVAPLTTSTAPSITGSGQVTTVLQGTAPTWDQTGVSESYQWMRDGVAIPGQTSLGYTVTSADLSKVLTLRVTGSKSGYTNTVVTSNGITGVPLPSLTTSAGVAITGSGEPGSTLQGTGPTWNQLGVSSTFQWLRDGSPISGQTGLTYTVTSADIGKVLSLRATGSKSGYSDTVVTSNGIAGVPLPSLTTSAPAAISGSGQVGSTLQATPPTWTEGGVNATYQWLRNGSAIAGQTGLAYPVAPADLGSALSLRVTGSKSGRTDTVVASNAIQAVAGPAPAATVAPGITGTPKVGSTLSATSGSWTQPATYTYQWRRNGSAIPGATGASYVLATPDVGQQITVLVTATAPGYLAGTAASGPVTGAKASSSTSAALVKKTIPAGKAAKLVVTVKASGIAGPTGKVKIRDGAKLIKTVTLTAAMKGRITVTLTKLKPGKHKLTAQYVGDAVTGTSRSTVAKLTVGP</sequence>
<keyword evidence="2" id="KW-0119">Carbohydrate metabolism</keyword>
<dbReference type="Gene3D" id="2.60.40.10">
    <property type="entry name" value="Immunoglobulins"/>
    <property type="match status" value="9"/>
</dbReference>
<dbReference type="PROSITE" id="PS50194">
    <property type="entry name" value="FILAMIN_REPEAT"/>
    <property type="match status" value="1"/>
</dbReference>
<evidence type="ECO:0000313" key="6">
    <source>
        <dbReference type="EMBL" id="MBF4764623.1"/>
    </source>
</evidence>
<feature type="region of interest" description="Disordered" evidence="3">
    <location>
        <begin position="545"/>
        <end position="569"/>
    </location>
</feature>
<feature type="signal peptide" evidence="4">
    <location>
        <begin position="1"/>
        <end position="34"/>
    </location>
</feature>
<name>A0A930YFB1_9ACTN</name>
<feature type="domain" description="Fibronectin type-III" evidence="5">
    <location>
        <begin position="135"/>
        <end position="225"/>
    </location>
</feature>
<dbReference type="Gene3D" id="2.60.40.2700">
    <property type="match status" value="6"/>
</dbReference>
<keyword evidence="2" id="KW-0624">Polysaccharide degradation</keyword>
<dbReference type="InterPro" id="IPR017868">
    <property type="entry name" value="Filamin/ABP280_repeat-like"/>
</dbReference>
<dbReference type="PROSITE" id="PS50853">
    <property type="entry name" value="FN3"/>
    <property type="match status" value="1"/>
</dbReference>
<feature type="compositionally biased region" description="Polar residues" evidence="3">
    <location>
        <begin position="560"/>
        <end position="569"/>
    </location>
</feature>
<dbReference type="Pfam" id="PF16640">
    <property type="entry name" value="Big_3_5"/>
    <property type="match status" value="1"/>
</dbReference>
<accession>A0A930YFB1</accession>
<proteinExistence type="predicted"/>
<evidence type="ECO:0000256" key="1">
    <source>
        <dbReference type="ARBA" id="ARBA00023295"/>
    </source>
</evidence>
<dbReference type="InterPro" id="IPR032109">
    <property type="entry name" value="Big_3_5"/>
</dbReference>
<dbReference type="Proteomes" id="UP000640489">
    <property type="component" value="Unassembled WGS sequence"/>
</dbReference>
<dbReference type="SUPFAM" id="SSF49265">
    <property type="entry name" value="Fibronectin type III"/>
    <property type="match status" value="1"/>
</dbReference>
<comment type="caution">
    <text evidence="6">The sequence shown here is derived from an EMBL/GenBank/DDBJ whole genome shotgun (WGS) entry which is preliminary data.</text>
</comment>
<keyword evidence="4" id="KW-0732">Signal</keyword>
<dbReference type="GO" id="GO:0016798">
    <property type="term" value="F:hydrolase activity, acting on glycosyl bonds"/>
    <property type="evidence" value="ECO:0007669"/>
    <property type="project" value="UniProtKB-KW"/>
</dbReference>
<keyword evidence="7" id="KW-1185">Reference proteome</keyword>
<evidence type="ECO:0000313" key="7">
    <source>
        <dbReference type="Proteomes" id="UP000640489"/>
    </source>
</evidence>
<evidence type="ECO:0000256" key="2">
    <source>
        <dbReference type="ARBA" id="ARBA00023326"/>
    </source>
</evidence>
<gene>
    <name evidence="6" type="ORF">ISU07_15935</name>
</gene>
<dbReference type="EMBL" id="JADKPN010000010">
    <property type="protein sequence ID" value="MBF4764623.1"/>
    <property type="molecule type" value="Genomic_DNA"/>
</dbReference>